<keyword evidence="4 7" id="KW-0812">Transmembrane</keyword>
<proteinExistence type="inferred from homology"/>
<keyword evidence="5 7" id="KW-1133">Transmembrane helix</keyword>
<gene>
    <name evidence="8" type="ORF">IDM49_01120</name>
</gene>
<feature type="transmembrane region" description="Helical" evidence="7">
    <location>
        <begin position="12"/>
        <end position="31"/>
    </location>
</feature>
<organism evidence="8 9">
    <name type="scientific">Rothia terrae</name>
    <dbReference type="NCBI Taxonomy" id="396015"/>
    <lineage>
        <taxon>Bacteria</taxon>
        <taxon>Bacillati</taxon>
        <taxon>Actinomycetota</taxon>
        <taxon>Actinomycetes</taxon>
        <taxon>Micrococcales</taxon>
        <taxon>Micrococcaceae</taxon>
        <taxon>Rothia</taxon>
    </lineage>
</organism>
<dbReference type="RefSeq" id="WP_190724727.1">
    <property type="nucleotide sequence ID" value="NZ_CP061539.1"/>
</dbReference>
<dbReference type="Proteomes" id="UP000516404">
    <property type="component" value="Chromosome"/>
</dbReference>
<dbReference type="Gene3D" id="1.10.3430.10">
    <property type="entry name" value="Ammonium transporter AmtB like domains"/>
    <property type="match status" value="1"/>
</dbReference>
<evidence type="ECO:0000313" key="9">
    <source>
        <dbReference type="Proteomes" id="UP000516404"/>
    </source>
</evidence>
<evidence type="ECO:0000256" key="4">
    <source>
        <dbReference type="ARBA" id="ARBA00022692"/>
    </source>
</evidence>
<feature type="transmembrane region" description="Helical" evidence="7">
    <location>
        <begin position="242"/>
        <end position="262"/>
    </location>
</feature>
<keyword evidence="3" id="KW-1003">Cell membrane</keyword>
<keyword evidence="9" id="KW-1185">Reference proteome</keyword>
<comment type="similarity">
    <text evidence="2">Belongs to the urea transporter family.</text>
</comment>
<feature type="transmembrane region" description="Helical" evidence="7">
    <location>
        <begin position="85"/>
        <end position="104"/>
    </location>
</feature>
<feature type="transmembrane region" description="Helical" evidence="7">
    <location>
        <begin position="268"/>
        <end position="287"/>
    </location>
</feature>
<dbReference type="GeneID" id="96622822"/>
<protein>
    <submittedName>
        <fullName evidence="8">Urea transporter</fullName>
    </submittedName>
</protein>
<dbReference type="Pfam" id="PF03253">
    <property type="entry name" value="UT"/>
    <property type="match status" value="1"/>
</dbReference>
<evidence type="ECO:0000256" key="7">
    <source>
        <dbReference type="SAM" id="Phobius"/>
    </source>
</evidence>
<dbReference type="PANTHER" id="PTHR10464">
    <property type="entry name" value="UREA TRANSPORTER"/>
    <property type="match status" value="1"/>
</dbReference>
<comment type="subcellular location">
    <subcellularLocation>
        <location evidence="1">Cell membrane</location>
        <topology evidence="1">Multi-pass membrane protein</topology>
    </subcellularLocation>
</comment>
<dbReference type="InterPro" id="IPR004937">
    <property type="entry name" value="Urea_transporter"/>
</dbReference>
<evidence type="ECO:0000256" key="6">
    <source>
        <dbReference type="ARBA" id="ARBA00023136"/>
    </source>
</evidence>
<dbReference type="PANTHER" id="PTHR10464:SF4">
    <property type="entry name" value="UREA TRANSPORTER"/>
    <property type="match status" value="1"/>
</dbReference>
<reference evidence="8 9" key="1">
    <citation type="submission" date="2020-09" db="EMBL/GenBank/DDBJ databases">
        <title>Investigation of environmental microbes.</title>
        <authorList>
            <person name="Ou Y."/>
            <person name="Kang Q."/>
        </authorList>
    </citation>
    <scope>NUCLEOTIDE SEQUENCE [LARGE SCALE GENOMIC DNA]</scope>
    <source>
        <strain evidence="8 9">KJZ-14</strain>
    </source>
</reference>
<dbReference type="EMBL" id="CP061539">
    <property type="protein sequence ID" value="QNV37934.1"/>
    <property type="molecule type" value="Genomic_DNA"/>
</dbReference>
<evidence type="ECO:0000313" key="8">
    <source>
        <dbReference type="EMBL" id="QNV37934.1"/>
    </source>
</evidence>
<dbReference type="KEGG" id="rter:IDM49_01120"/>
<name>A0A7H2BE38_9MICC</name>
<sequence length="293" mass="29837">MKIQDVLRGVSQIYFARSSATGVLILAGVALFDLRTAVLMALGALVQTLTGLAVKRPEAVTDGLFGFNGALVGAAAGVQLQNWPIGLAMTVVGAALCTPVQFAFEKLFATKALRGAALPVSTAPFCTVTGILITLLAGFKATGGALSSGTGVNGVYVGLTNNIAEVVLADGAVTGVLIAAGLFAASLVLGGFALWGSVLSLLIASLVHGGLATTSTGLFGYSAVLVSIAIGATFWNDRPLSARITGATVGILLTLCIQPLLALTPIPVYTWPFLLSMWIVMLVGSKFTPTAQK</sequence>
<evidence type="ECO:0000256" key="3">
    <source>
        <dbReference type="ARBA" id="ARBA00022475"/>
    </source>
</evidence>
<feature type="transmembrane region" description="Helical" evidence="7">
    <location>
        <begin position="218"/>
        <end position="235"/>
    </location>
</feature>
<evidence type="ECO:0000256" key="1">
    <source>
        <dbReference type="ARBA" id="ARBA00004651"/>
    </source>
</evidence>
<evidence type="ECO:0000256" key="2">
    <source>
        <dbReference type="ARBA" id="ARBA00005914"/>
    </source>
</evidence>
<dbReference type="InterPro" id="IPR029020">
    <property type="entry name" value="Ammonium/urea_transptr"/>
</dbReference>
<dbReference type="AlphaFoldDB" id="A0A7H2BE38"/>
<feature type="transmembrane region" description="Helical" evidence="7">
    <location>
        <begin position="166"/>
        <end position="185"/>
    </location>
</feature>
<dbReference type="GO" id="GO:0005886">
    <property type="term" value="C:plasma membrane"/>
    <property type="evidence" value="ECO:0007669"/>
    <property type="project" value="UniProtKB-SubCell"/>
</dbReference>
<accession>A0A7H2BE38</accession>
<evidence type="ECO:0000256" key="5">
    <source>
        <dbReference type="ARBA" id="ARBA00022989"/>
    </source>
</evidence>
<dbReference type="GO" id="GO:0015204">
    <property type="term" value="F:urea transmembrane transporter activity"/>
    <property type="evidence" value="ECO:0007669"/>
    <property type="project" value="InterPro"/>
</dbReference>
<keyword evidence="6 7" id="KW-0472">Membrane</keyword>
<feature type="transmembrane region" description="Helical" evidence="7">
    <location>
        <begin position="116"/>
        <end position="139"/>
    </location>
</feature>